<reference evidence="2 3" key="1">
    <citation type="journal article" date="2016" name="Nat. Commun.">
        <title>Thousands of microbial genomes shed light on interconnected biogeochemical processes in an aquifer system.</title>
        <authorList>
            <person name="Anantharaman K."/>
            <person name="Brown C.T."/>
            <person name="Hug L.A."/>
            <person name="Sharon I."/>
            <person name="Castelle C.J."/>
            <person name="Probst A.J."/>
            <person name="Thomas B.C."/>
            <person name="Singh A."/>
            <person name="Wilkins M.J."/>
            <person name="Karaoz U."/>
            <person name="Brodie E.L."/>
            <person name="Williams K.H."/>
            <person name="Hubbard S.S."/>
            <person name="Banfield J.F."/>
        </authorList>
    </citation>
    <scope>NUCLEOTIDE SEQUENCE [LARGE SCALE GENOMIC DNA]</scope>
</reference>
<dbReference type="InterPro" id="IPR007569">
    <property type="entry name" value="DUF559"/>
</dbReference>
<proteinExistence type="predicted"/>
<evidence type="ECO:0000313" key="2">
    <source>
        <dbReference type="EMBL" id="OHB01711.1"/>
    </source>
</evidence>
<feature type="domain" description="DUF559" evidence="1">
    <location>
        <begin position="9"/>
        <end position="113"/>
    </location>
</feature>
<dbReference type="PANTHER" id="PTHR38590:SF1">
    <property type="entry name" value="BLL0828 PROTEIN"/>
    <property type="match status" value="1"/>
</dbReference>
<comment type="caution">
    <text evidence="2">The sequence shown here is derived from an EMBL/GenBank/DDBJ whole genome shotgun (WGS) entry which is preliminary data.</text>
</comment>
<accession>A0A1G2TWP1</accession>
<sequence length="116" mass="14246">MTKYYNITKLKNRRRELRKESTPQEILLWERLRNRKLGVKFRRQHSIGGYILDFYCPEKKLIIELDGEIHNRNDAKKNDAVRDKFFEELEYKVLRFKNDEVDKNIDRAVEEIKFQI</sequence>
<dbReference type="PANTHER" id="PTHR38590">
    <property type="entry name" value="BLL0828 PROTEIN"/>
    <property type="match status" value="1"/>
</dbReference>
<gene>
    <name evidence="2" type="ORF">A3A90_00240</name>
</gene>
<name>A0A1G2TWP1_9BACT</name>
<organism evidence="2 3">
    <name type="scientific">Candidatus Zambryskibacteria bacterium RIFCSPLOWO2_01_FULL_35_19</name>
    <dbReference type="NCBI Taxonomy" id="1802757"/>
    <lineage>
        <taxon>Bacteria</taxon>
        <taxon>Candidatus Zambryskiibacteriota</taxon>
    </lineage>
</organism>
<dbReference type="SUPFAM" id="SSF52980">
    <property type="entry name" value="Restriction endonuclease-like"/>
    <property type="match status" value="1"/>
</dbReference>
<evidence type="ECO:0000259" key="1">
    <source>
        <dbReference type="Pfam" id="PF04480"/>
    </source>
</evidence>
<dbReference type="CDD" id="cd01038">
    <property type="entry name" value="Endonuclease_DUF559"/>
    <property type="match status" value="1"/>
</dbReference>
<evidence type="ECO:0000313" key="3">
    <source>
        <dbReference type="Proteomes" id="UP000178404"/>
    </source>
</evidence>
<dbReference type="Gene3D" id="3.40.960.10">
    <property type="entry name" value="VSR Endonuclease"/>
    <property type="match status" value="1"/>
</dbReference>
<dbReference type="Proteomes" id="UP000178404">
    <property type="component" value="Unassembled WGS sequence"/>
</dbReference>
<dbReference type="InterPro" id="IPR011335">
    <property type="entry name" value="Restrct_endonuc-II-like"/>
</dbReference>
<dbReference type="InterPro" id="IPR047216">
    <property type="entry name" value="Endonuclease_DUF559_bact"/>
</dbReference>
<dbReference type="EMBL" id="MHWA01000010">
    <property type="protein sequence ID" value="OHB01711.1"/>
    <property type="molecule type" value="Genomic_DNA"/>
</dbReference>
<protein>
    <recommendedName>
        <fullName evidence="1">DUF559 domain-containing protein</fullName>
    </recommendedName>
</protein>
<dbReference type="AlphaFoldDB" id="A0A1G2TWP1"/>
<dbReference type="Pfam" id="PF04480">
    <property type="entry name" value="DUF559"/>
    <property type="match status" value="1"/>
</dbReference>